<comment type="caution">
    <text evidence="3">The sequence shown here is derived from an EMBL/GenBank/DDBJ whole genome shotgun (WGS) entry which is preliminary data.</text>
</comment>
<organism evidence="3 4">
    <name type="scientific">Nocardioides marinus</name>
    <dbReference type="NCBI Taxonomy" id="374514"/>
    <lineage>
        <taxon>Bacteria</taxon>
        <taxon>Bacillati</taxon>
        <taxon>Actinomycetota</taxon>
        <taxon>Actinomycetes</taxon>
        <taxon>Propionibacteriales</taxon>
        <taxon>Nocardioidaceae</taxon>
        <taxon>Nocardioides</taxon>
    </lineage>
</organism>
<dbReference type="Proteomes" id="UP000537326">
    <property type="component" value="Unassembled WGS sequence"/>
</dbReference>
<keyword evidence="2" id="KW-1133">Transmembrane helix</keyword>
<feature type="region of interest" description="Disordered" evidence="1">
    <location>
        <begin position="1"/>
        <end position="27"/>
    </location>
</feature>
<sequence length="202" mass="22281">MSILERPRLRRETSAEPGSEEPSRPRRRRRWVAGAVGVVAAGLVLAPYAVQLEPTTAALPEDAGLMVPGYGPHGVYGLDYRFGETVTMSVPLANASAVPWRITSAELVEPAYPLLEPVGGTFEPVTLMPFGEVSVDLSFEYTNCRYYHERANNTYDQVLVTGTVLGREVTRTIDLTVPLVVHSQVIMNCPDRTLIRGDDRRI</sequence>
<keyword evidence="2" id="KW-0812">Transmembrane</keyword>
<keyword evidence="2" id="KW-0472">Membrane</keyword>
<feature type="compositionally biased region" description="Basic and acidic residues" evidence="1">
    <location>
        <begin position="1"/>
        <end position="14"/>
    </location>
</feature>
<proteinExistence type="predicted"/>
<evidence type="ECO:0000313" key="3">
    <source>
        <dbReference type="EMBL" id="NYI10098.1"/>
    </source>
</evidence>
<feature type="transmembrane region" description="Helical" evidence="2">
    <location>
        <begin position="31"/>
        <end position="50"/>
    </location>
</feature>
<dbReference type="AlphaFoldDB" id="A0A7Y9YD99"/>
<reference evidence="3 4" key="1">
    <citation type="submission" date="2020-07" db="EMBL/GenBank/DDBJ databases">
        <title>Sequencing the genomes of 1000 actinobacteria strains.</title>
        <authorList>
            <person name="Klenk H.-P."/>
        </authorList>
    </citation>
    <scope>NUCLEOTIDE SEQUENCE [LARGE SCALE GENOMIC DNA]</scope>
    <source>
        <strain evidence="3 4">DSM 18248</strain>
    </source>
</reference>
<protein>
    <submittedName>
        <fullName evidence="3">Uncharacterized protein</fullName>
    </submittedName>
</protein>
<dbReference type="EMBL" id="JACBZI010000001">
    <property type="protein sequence ID" value="NYI10098.1"/>
    <property type="molecule type" value="Genomic_DNA"/>
</dbReference>
<evidence type="ECO:0000256" key="1">
    <source>
        <dbReference type="SAM" id="MobiDB-lite"/>
    </source>
</evidence>
<name>A0A7Y9YD99_9ACTN</name>
<dbReference type="RefSeq" id="WP_179530987.1">
    <property type="nucleotide sequence ID" value="NZ_BAAAPP010000004.1"/>
</dbReference>
<accession>A0A7Y9YD99</accession>
<keyword evidence="4" id="KW-1185">Reference proteome</keyword>
<gene>
    <name evidence="3" type="ORF">BKA05_001613</name>
</gene>
<evidence type="ECO:0000313" key="4">
    <source>
        <dbReference type="Proteomes" id="UP000537326"/>
    </source>
</evidence>
<evidence type="ECO:0000256" key="2">
    <source>
        <dbReference type="SAM" id="Phobius"/>
    </source>
</evidence>